<evidence type="ECO:0000256" key="1">
    <source>
        <dbReference type="ARBA" id="ARBA00000085"/>
    </source>
</evidence>
<dbReference type="Proteomes" id="UP000315321">
    <property type="component" value="Unassembled WGS sequence"/>
</dbReference>
<dbReference type="PANTHER" id="PTHR43711:SF28">
    <property type="entry name" value="SENSOR HISTIDINE KINASE YXDK"/>
    <property type="match status" value="1"/>
</dbReference>
<evidence type="ECO:0000259" key="8">
    <source>
        <dbReference type="PROSITE" id="PS50109"/>
    </source>
</evidence>
<accession>A0ABY3DXG1</accession>
<dbReference type="RefSeq" id="WP_144342015.1">
    <property type="nucleotide sequence ID" value="NZ_VMBP01000001.1"/>
</dbReference>
<keyword evidence="3" id="KW-0597">Phosphoprotein</keyword>
<keyword evidence="10" id="KW-1185">Reference proteome</keyword>
<dbReference type="Pfam" id="PF02518">
    <property type="entry name" value="HATPase_c"/>
    <property type="match status" value="1"/>
</dbReference>
<keyword evidence="4" id="KW-0808">Transferase</keyword>
<feature type="domain" description="Histidine kinase" evidence="8">
    <location>
        <begin position="423"/>
        <end position="633"/>
    </location>
</feature>
<keyword evidence="5 9" id="KW-0418">Kinase</keyword>
<evidence type="ECO:0000256" key="6">
    <source>
        <dbReference type="ARBA" id="ARBA00023012"/>
    </source>
</evidence>
<dbReference type="SMART" id="SM00388">
    <property type="entry name" value="HisKA"/>
    <property type="match status" value="1"/>
</dbReference>
<comment type="catalytic activity">
    <reaction evidence="1">
        <text>ATP + protein L-histidine = ADP + protein N-phospho-L-histidine.</text>
        <dbReference type="EC" id="2.7.13.3"/>
    </reaction>
</comment>
<dbReference type="SUPFAM" id="SSF47384">
    <property type="entry name" value="Homodimeric domain of signal transducing histidine kinase"/>
    <property type="match status" value="1"/>
</dbReference>
<dbReference type="Gene3D" id="3.30.565.10">
    <property type="entry name" value="Histidine kinase-like ATPase, C-terminal domain"/>
    <property type="match status" value="1"/>
</dbReference>
<evidence type="ECO:0000256" key="3">
    <source>
        <dbReference type="ARBA" id="ARBA00022553"/>
    </source>
</evidence>
<reference evidence="9 10" key="1">
    <citation type="submission" date="2019-07" db="EMBL/GenBank/DDBJ databases">
        <authorList>
            <person name="Grouzdev D.S."/>
        </authorList>
    </citation>
    <scope>NUCLEOTIDE SEQUENCE [LARGE SCALE GENOMIC DNA]</scope>
    <source>
        <strain evidence="9 10">3C</strain>
    </source>
</reference>
<dbReference type="InterPro" id="IPR036097">
    <property type="entry name" value="HisK_dim/P_sf"/>
</dbReference>
<dbReference type="GO" id="GO:0016301">
    <property type="term" value="F:kinase activity"/>
    <property type="evidence" value="ECO:0007669"/>
    <property type="project" value="UniProtKB-KW"/>
</dbReference>
<dbReference type="SUPFAM" id="SSF55874">
    <property type="entry name" value="ATPase domain of HSP90 chaperone/DNA topoisomerase II/histidine kinase"/>
    <property type="match status" value="1"/>
</dbReference>
<dbReference type="PRINTS" id="PR00344">
    <property type="entry name" value="BCTRLSENSOR"/>
</dbReference>
<evidence type="ECO:0000256" key="2">
    <source>
        <dbReference type="ARBA" id="ARBA00012438"/>
    </source>
</evidence>
<dbReference type="Gene3D" id="3.30.450.20">
    <property type="entry name" value="PAS domain"/>
    <property type="match status" value="1"/>
</dbReference>
<dbReference type="PANTHER" id="PTHR43711">
    <property type="entry name" value="TWO-COMPONENT HISTIDINE KINASE"/>
    <property type="match status" value="1"/>
</dbReference>
<dbReference type="InterPro" id="IPR003661">
    <property type="entry name" value="HisK_dim/P_dom"/>
</dbReference>
<dbReference type="SMART" id="SM00387">
    <property type="entry name" value="HATPase_c"/>
    <property type="match status" value="1"/>
</dbReference>
<comment type="caution">
    <text evidence="9">The sequence shown here is derived from an EMBL/GenBank/DDBJ whole genome shotgun (WGS) entry which is preliminary data.</text>
</comment>
<evidence type="ECO:0000256" key="5">
    <source>
        <dbReference type="ARBA" id="ARBA00022777"/>
    </source>
</evidence>
<dbReference type="InterPro" id="IPR005467">
    <property type="entry name" value="His_kinase_dom"/>
</dbReference>
<dbReference type="InterPro" id="IPR003594">
    <property type="entry name" value="HATPase_dom"/>
</dbReference>
<evidence type="ECO:0000313" key="10">
    <source>
        <dbReference type="Proteomes" id="UP000315321"/>
    </source>
</evidence>
<protein>
    <recommendedName>
        <fullName evidence="2">histidine kinase</fullName>
        <ecNumber evidence="2">2.7.13.3</ecNumber>
    </recommendedName>
</protein>
<feature type="transmembrane region" description="Helical" evidence="7">
    <location>
        <begin position="20"/>
        <end position="39"/>
    </location>
</feature>
<keyword evidence="6" id="KW-0902">Two-component regulatory system</keyword>
<keyword evidence="7" id="KW-0472">Membrane</keyword>
<dbReference type="PROSITE" id="PS50109">
    <property type="entry name" value="HIS_KIN"/>
    <property type="match status" value="1"/>
</dbReference>
<dbReference type="InterPro" id="IPR050736">
    <property type="entry name" value="Sensor_HK_Regulatory"/>
</dbReference>
<evidence type="ECO:0000313" key="9">
    <source>
        <dbReference type="EMBL" id="TSJ64858.1"/>
    </source>
</evidence>
<dbReference type="CDD" id="cd00075">
    <property type="entry name" value="HATPase"/>
    <property type="match status" value="1"/>
</dbReference>
<organism evidence="9 10">
    <name type="scientific">Ancylobacter moscoviensis</name>
    <dbReference type="NCBI Taxonomy" id="2597768"/>
    <lineage>
        <taxon>Bacteria</taxon>
        <taxon>Pseudomonadati</taxon>
        <taxon>Pseudomonadota</taxon>
        <taxon>Alphaproteobacteria</taxon>
        <taxon>Hyphomicrobiales</taxon>
        <taxon>Xanthobacteraceae</taxon>
        <taxon>Ancylobacter</taxon>
    </lineage>
</organism>
<gene>
    <name evidence="9" type="ORF">FO470_02080</name>
</gene>
<dbReference type="Gene3D" id="1.10.287.130">
    <property type="match status" value="1"/>
</dbReference>
<sequence>MTPAALTIDGVASGHFVRRVTLGVAATWLALMAGLGWWMSQRIMTAQLNSLAASAEYEAETTARVVDRLFTELTSVANMVAHQNQVVQLAKRYRVDPPGLAELTREERAAKFTSDPLVRRVGDFMTRLSNDLRYARIYLNNLSHDTVIASQWAESFNIVGQIYTGRAYLIDALRDGKGQQFGIARLTQTASYFVASRINDIDDMPLGSVTVKFDAPDVALYLTGQHISLIVNLQGRVTTASSAPFMLRNVAALLPPDTLRSGDGNEGPGEPMDVRAMPGMGQADQWLIDGRPYLVRRQPLINTQYQLLTLAALDHLAPMRRQHFWMAGFAAAFGLALILLSGLVAGQRAERRLRAEQNRIIAISQAAERDLTIKVRERTAELAERNTSLNAEVDRRHLLELKLRQSLDAVNDALAQQRDFVALVSHEFRGPLAVISAAADNLSSVDSTDNTRLRTTRIRQTVKRMSLLIENVLAGDRLHGGQKAFPTTGSVDVNEVLRTVKAGLDDDAAGRVSFIDGGGVTVKGDRNLLEIAVQNLIQNAMKYSAAPGPVTVRLSTDQGVAFVHVTDQGTGVAPGDREFIFMKYYRAVGQPANGSGLGLYISREIARQHGGDLTLAASDRNGSTFCLSLPIEGAEALTT</sequence>
<feature type="transmembrane region" description="Helical" evidence="7">
    <location>
        <begin position="324"/>
        <end position="345"/>
    </location>
</feature>
<dbReference type="InterPro" id="IPR036890">
    <property type="entry name" value="HATPase_C_sf"/>
</dbReference>
<evidence type="ECO:0000256" key="4">
    <source>
        <dbReference type="ARBA" id="ARBA00022679"/>
    </source>
</evidence>
<proteinExistence type="predicted"/>
<keyword evidence="7" id="KW-0812">Transmembrane</keyword>
<dbReference type="InterPro" id="IPR004358">
    <property type="entry name" value="Sig_transdc_His_kin-like_C"/>
</dbReference>
<name>A0ABY3DXG1_9HYPH</name>
<keyword evidence="7" id="KW-1133">Transmembrane helix</keyword>
<dbReference type="CDD" id="cd00082">
    <property type="entry name" value="HisKA"/>
    <property type="match status" value="1"/>
</dbReference>
<evidence type="ECO:0000256" key="7">
    <source>
        <dbReference type="SAM" id="Phobius"/>
    </source>
</evidence>
<dbReference type="Pfam" id="PF00512">
    <property type="entry name" value="HisKA"/>
    <property type="match status" value="1"/>
</dbReference>
<dbReference type="EC" id="2.7.13.3" evidence="2"/>
<dbReference type="EMBL" id="VMBP01000001">
    <property type="protein sequence ID" value="TSJ64858.1"/>
    <property type="molecule type" value="Genomic_DNA"/>
</dbReference>